<protein>
    <submittedName>
        <fullName evidence="1">Uncharacterized protein</fullName>
    </submittedName>
</protein>
<proteinExistence type="predicted"/>
<dbReference type="EMBL" id="JPDN02000028">
    <property type="protein sequence ID" value="PON23605.1"/>
    <property type="molecule type" value="Genomic_DNA"/>
</dbReference>
<evidence type="ECO:0000313" key="2">
    <source>
        <dbReference type="Proteomes" id="UP000054821"/>
    </source>
</evidence>
<gene>
    <name evidence="1" type="ORF">TGAM01_v207549</name>
</gene>
<sequence length="129" mass="14376">MGLRANKTDRARYGSGVDKLWVMAEGIINESVAADWACQQPSRLDRSKGPRVLAGSDSAVIGCSWQDSGEHAFVFLSHMPSDLTFAARGACSPRRGDAQEERLKRRKERWLGQDDARLTYAERIPIRAN</sequence>
<comment type="caution">
    <text evidence="1">The sequence shown here is derived from an EMBL/GenBank/DDBJ whole genome shotgun (WGS) entry which is preliminary data.</text>
</comment>
<reference evidence="1 2" key="1">
    <citation type="journal article" date="2016" name="Genome Announc.">
        <title>Draft Whole-Genome Sequence of Trichoderma gamsii T6085, a Promising Biocontrol Agent of Fusarium Head Blight on Wheat.</title>
        <authorList>
            <person name="Baroncelli R."/>
            <person name="Zapparata A."/>
            <person name="Piaggeschi G."/>
            <person name="Sarrocco S."/>
            <person name="Vannacci G."/>
        </authorList>
    </citation>
    <scope>NUCLEOTIDE SEQUENCE [LARGE SCALE GENOMIC DNA]</scope>
    <source>
        <strain evidence="1 2">T6085</strain>
    </source>
</reference>
<accession>A0A2P4ZH35</accession>
<evidence type="ECO:0000313" key="1">
    <source>
        <dbReference type="EMBL" id="PON23605.1"/>
    </source>
</evidence>
<organism evidence="1 2">
    <name type="scientific">Trichoderma gamsii</name>
    <dbReference type="NCBI Taxonomy" id="398673"/>
    <lineage>
        <taxon>Eukaryota</taxon>
        <taxon>Fungi</taxon>
        <taxon>Dikarya</taxon>
        <taxon>Ascomycota</taxon>
        <taxon>Pezizomycotina</taxon>
        <taxon>Sordariomycetes</taxon>
        <taxon>Hypocreomycetidae</taxon>
        <taxon>Hypocreales</taxon>
        <taxon>Hypocreaceae</taxon>
        <taxon>Trichoderma</taxon>
    </lineage>
</organism>
<dbReference type="AlphaFoldDB" id="A0A2P4ZH35"/>
<keyword evidence="2" id="KW-1185">Reference proteome</keyword>
<name>A0A2P4ZH35_9HYPO</name>
<dbReference type="Proteomes" id="UP000054821">
    <property type="component" value="Unassembled WGS sequence"/>
</dbReference>
<dbReference type="GeneID" id="29985666"/>
<dbReference type="RefSeq" id="XP_018661243.1">
    <property type="nucleotide sequence ID" value="XM_018805583.1"/>
</dbReference>